<dbReference type="PROSITE" id="PS51379">
    <property type="entry name" value="4FE4S_FER_2"/>
    <property type="match status" value="2"/>
</dbReference>
<dbReference type="InterPro" id="IPR017900">
    <property type="entry name" value="4Fe4S_Fe_S_CS"/>
</dbReference>
<sequence>MFKSKIKALLLSSRHKKITKPYPFVPVTPPENLRGRLEVDSNKCIGCGSCVRICPSRLITIEDYEDVRIVKFSAGRCIYCGRCANVCPAKAIRITNEYELATDNKKDLEIVIKIKMVKCLICGKPFISLNMLNKQIDRLQDKSEEQINKLKICPECKQKQLIKE</sequence>
<dbReference type="Pfam" id="PF12838">
    <property type="entry name" value="Fer4_7"/>
    <property type="match status" value="1"/>
</dbReference>
<dbReference type="Gene3D" id="3.30.70.3270">
    <property type="match status" value="1"/>
</dbReference>
<keyword evidence="4" id="KW-0408">Iron</keyword>
<dbReference type="EMBL" id="PNIO01000038">
    <property type="protein sequence ID" value="PMP70711.1"/>
    <property type="molecule type" value="Genomic_DNA"/>
</dbReference>
<keyword evidence="1" id="KW-0004">4Fe-4S</keyword>
<dbReference type="InterPro" id="IPR017896">
    <property type="entry name" value="4Fe4S_Fe-S-bd"/>
</dbReference>
<protein>
    <recommendedName>
        <fullName evidence="6">4Fe-4S ferredoxin-type domain-containing protein</fullName>
    </recommendedName>
</protein>
<evidence type="ECO:0000259" key="6">
    <source>
        <dbReference type="PROSITE" id="PS51379"/>
    </source>
</evidence>
<evidence type="ECO:0000256" key="1">
    <source>
        <dbReference type="ARBA" id="ARBA00022485"/>
    </source>
</evidence>
<evidence type="ECO:0000256" key="5">
    <source>
        <dbReference type="ARBA" id="ARBA00023014"/>
    </source>
</evidence>
<name>A0A2J6WJY5_9BACT</name>
<dbReference type="SUPFAM" id="SSF54862">
    <property type="entry name" value="4Fe-4S ferredoxins"/>
    <property type="match status" value="1"/>
</dbReference>
<keyword evidence="5" id="KW-0411">Iron-sulfur</keyword>
<evidence type="ECO:0000313" key="7">
    <source>
        <dbReference type="EMBL" id="PMP70711.1"/>
    </source>
</evidence>
<dbReference type="InterPro" id="IPR010226">
    <property type="entry name" value="NADH_quinone_OxRdtase_chainI"/>
</dbReference>
<proteinExistence type="predicted"/>
<comment type="caution">
    <text evidence="7">The sequence shown here is derived from an EMBL/GenBank/DDBJ whole genome shotgun (WGS) entry which is preliminary data.</text>
</comment>
<dbReference type="GO" id="GO:0016020">
    <property type="term" value="C:membrane"/>
    <property type="evidence" value="ECO:0007669"/>
    <property type="project" value="InterPro"/>
</dbReference>
<evidence type="ECO:0000313" key="8">
    <source>
        <dbReference type="Proteomes" id="UP000242288"/>
    </source>
</evidence>
<dbReference type="Proteomes" id="UP000242288">
    <property type="component" value="Unassembled WGS sequence"/>
</dbReference>
<evidence type="ECO:0000256" key="3">
    <source>
        <dbReference type="ARBA" id="ARBA00022737"/>
    </source>
</evidence>
<gene>
    <name evidence="7" type="ORF">C0186_04715</name>
</gene>
<feature type="domain" description="4Fe-4S ferredoxin-type" evidence="6">
    <location>
        <begin position="35"/>
        <end position="64"/>
    </location>
</feature>
<evidence type="ECO:0000256" key="2">
    <source>
        <dbReference type="ARBA" id="ARBA00022723"/>
    </source>
</evidence>
<dbReference type="GO" id="GO:0051539">
    <property type="term" value="F:4 iron, 4 sulfur cluster binding"/>
    <property type="evidence" value="ECO:0007669"/>
    <property type="project" value="UniProtKB-KW"/>
</dbReference>
<keyword evidence="3" id="KW-0677">Repeat</keyword>
<feature type="domain" description="4Fe-4S ferredoxin-type" evidence="6">
    <location>
        <begin position="68"/>
        <end position="97"/>
    </location>
</feature>
<dbReference type="AlphaFoldDB" id="A0A2J6WJY5"/>
<organism evidence="7 8">
    <name type="scientific">Thermodesulfovibrio aggregans</name>
    <dbReference type="NCBI Taxonomy" id="86166"/>
    <lineage>
        <taxon>Bacteria</taxon>
        <taxon>Pseudomonadati</taxon>
        <taxon>Nitrospirota</taxon>
        <taxon>Thermodesulfovibrionia</taxon>
        <taxon>Thermodesulfovibrionales</taxon>
        <taxon>Thermodesulfovibrionaceae</taxon>
        <taxon>Thermodesulfovibrio</taxon>
    </lineage>
</organism>
<dbReference type="PANTHER" id="PTHR10849">
    <property type="entry name" value="NADH DEHYDROGENASE UBIQUINONE IRON-SULFUR PROTEIN 8, MITOCHONDRIAL"/>
    <property type="match status" value="1"/>
</dbReference>
<dbReference type="GO" id="GO:0009060">
    <property type="term" value="P:aerobic respiration"/>
    <property type="evidence" value="ECO:0007669"/>
    <property type="project" value="TreeGrafter"/>
</dbReference>
<reference evidence="7 8" key="1">
    <citation type="submission" date="2018-01" db="EMBL/GenBank/DDBJ databases">
        <title>Metagenomic assembled genomes from two thermal pools in the Uzon Caldera, Kamchatka, Russia.</title>
        <authorList>
            <person name="Wilkins L."/>
            <person name="Ettinger C."/>
        </authorList>
    </citation>
    <scope>NUCLEOTIDE SEQUENCE [LARGE SCALE GENOMIC DNA]</scope>
    <source>
        <strain evidence="7">ZAV-04</strain>
    </source>
</reference>
<dbReference type="GO" id="GO:0003954">
    <property type="term" value="F:NADH dehydrogenase activity"/>
    <property type="evidence" value="ECO:0007669"/>
    <property type="project" value="TreeGrafter"/>
</dbReference>
<dbReference type="PROSITE" id="PS00198">
    <property type="entry name" value="4FE4S_FER_1"/>
    <property type="match status" value="2"/>
</dbReference>
<dbReference type="PANTHER" id="PTHR10849:SF35">
    <property type="entry name" value="FORMATE HYDROGENLYASE SUBUNIT 6-RELATED"/>
    <property type="match status" value="1"/>
</dbReference>
<dbReference type="GO" id="GO:0046872">
    <property type="term" value="F:metal ion binding"/>
    <property type="evidence" value="ECO:0007669"/>
    <property type="project" value="UniProtKB-KW"/>
</dbReference>
<evidence type="ECO:0000256" key="4">
    <source>
        <dbReference type="ARBA" id="ARBA00023004"/>
    </source>
</evidence>
<keyword evidence="2" id="KW-0479">Metal-binding</keyword>
<accession>A0A2J6WJY5</accession>